<sequence>RPSSNLIGPATKVSAPIGSKSAAKMIVAGNIKSLMSTGQNIVTQRDKISK</sequence>
<protein>
    <submittedName>
        <fullName evidence="1">Uncharacterized protein</fullName>
    </submittedName>
</protein>
<name>A0AAV7LYN2_PLEWA</name>
<dbReference type="EMBL" id="JANPWB010000014">
    <property type="protein sequence ID" value="KAJ1096660.1"/>
    <property type="molecule type" value="Genomic_DNA"/>
</dbReference>
<dbReference type="Proteomes" id="UP001066276">
    <property type="component" value="Chromosome 10"/>
</dbReference>
<organism evidence="1 2">
    <name type="scientific">Pleurodeles waltl</name>
    <name type="common">Iberian ribbed newt</name>
    <dbReference type="NCBI Taxonomy" id="8319"/>
    <lineage>
        <taxon>Eukaryota</taxon>
        <taxon>Metazoa</taxon>
        <taxon>Chordata</taxon>
        <taxon>Craniata</taxon>
        <taxon>Vertebrata</taxon>
        <taxon>Euteleostomi</taxon>
        <taxon>Amphibia</taxon>
        <taxon>Batrachia</taxon>
        <taxon>Caudata</taxon>
        <taxon>Salamandroidea</taxon>
        <taxon>Salamandridae</taxon>
        <taxon>Pleurodelinae</taxon>
        <taxon>Pleurodeles</taxon>
    </lineage>
</organism>
<proteinExistence type="predicted"/>
<comment type="caution">
    <text evidence="1">The sequence shown here is derived from an EMBL/GenBank/DDBJ whole genome shotgun (WGS) entry which is preliminary data.</text>
</comment>
<dbReference type="AlphaFoldDB" id="A0AAV7LYN2"/>
<evidence type="ECO:0000313" key="1">
    <source>
        <dbReference type="EMBL" id="KAJ1096660.1"/>
    </source>
</evidence>
<reference evidence="1" key="1">
    <citation type="journal article" date="2022" name="bioRxiv">
        <title>Sequencing and chromosome-scale assembly of the giantPleurodeles waltlgenome.</title>
        <authorList>
            <person name="Brown T."/>
            <person name="Elewa A."/>
            <person name="Iarovenko S."/>
            <person name="Subramanian E."/>
            <person name="Araus A.J."/>
            <person name="Petzold A."/>
            <person name="Susuki M."/>
            <person name="Suzuki K.-i.T."/>
            <person name="Hayashi T."/>
            <person name="Toyoda A."/>
            <person name="Oliveira C."/>
            <person name="Osipova E."/>
            <person name="Leigh N.D."/>
            <person name="Simon A."/>
            <person name="Yun M.H."/>
        </authorList>
    </citation>
    <scope>NUCLEOTIDE SEQUENCE</scope>
    <source>
        <strain evidence="1">20211129_DDA</strain>
        <tissue evidence="1">Liver</tissue>
    </source>
</reference>
<feature type="non-terminal residue" evidence="1">
    <location>
        <position position="1"/>
    </location>
</feature>
<accession>A0AAV7LYN2</accession>
<evidence type="ECO:0000313" key="2">
    <source>
        <dbReference type="Proteomes" id="UP001066276"/>
    </source>
</evidence>
<keyword evidence="2" id="KW-1185">Reference proteome</keyword>
<gene>
    <name evidence="1" type="ORF">NDU88_001795</name>
</gene>
<feature type="non-terminal residue" evidence="1">
    <location>
        <position position="50"/>
    </location>
</feature>